<evidence type="ECO:0000313" key="2">
    <source>
        <dbReference type="Proteomes" id="UP000244005"/>
    </source>
</evidence>
<proteinExistence type="predicted"/>
<evidence type="ECO:0000313" key="1">
    <source>
        <dbReference type="EMBL" id="PTQ32529.1"/>
    </source>
</evidence>
<keyword evidence="2" id="KW-1185">Reference proteome</keyword>
<sequence>MSQVQSDTSISFRLIAVPEQVLHERYHSLTLPTSACKWPSYTADVWKPSVASKTTNLCLLLLSRTGTWEAREDQELQAASSQIIGDKMIRTRWCIWRRIKLYIARIKARVRGLSLYLVSGVSEFFVHVCQRDIEHWFCS</sequence>
<accession>A0A2R6WF94</accession>
<protein>
    <submittedName>
        <fullName evidence="1">Uncharacterized protein</fullName>
    </submittedName>
</protein>
<dbReference type="Proteomes" id="UP000244005">
    <property type="component" value="Unassembled WGS sequence"/>
</dbReference>
<gene>
    <name evidence="1" type="ORF">MARPO_0097s0016</name>
</gene>
<dbReference type="AlphaFoldDB" id="A0A2R6WF94"/>
<organism evidence="1 2">
    <name type="scientific">Marchantia polymorpha</name>
    <name type="common">Common liverwort</name>
    <name type="synonym">Marchantia aquatica</name>
    <dbReference type="NCBI Taxonomy" id="3197"/>
    <lineage>
        <taxon>Eukaryota</taxon>
        <taxon>Viridiplantae</taxon>
        <taxon>Streptophyta</taxon>
        <taxon>Embryophyta</taxon>
        <taxon>Marchantiophyta</taxon>
        <taxon>Marchantiopsida</taxon>
        <taxon>Marchantiidae</taxon>
        <taxon>Marchantiales</taxon>
        <taxon>Marchantiaceae</taxon>
        <taxon>Marchantia</taxon>
    </lineage>
</organism>
<dbReference type="EMBL" id="KZ772769">
    <property type="protein sequence ID" value="PTQ32529.1"/>
    <property type="molecule type" value="Genomic_DNA"/>
</dbReference>
<reference evidence="2" key="1">
    <citation type="journal article" date="2017" name="Cell">
        <title>Insights into land plant evolution garnered from the Marchantia polymorpha genome.</title>
        <authorList>
            <person name="Bowman J.L."/>
            <person name="Kohchi T."/>
            <person name="Yamato K.T."/>
            <person name="Jenkins J."/>
            <person name="Shu S."/>
            <person name="Ishizaki K."/>
            <person name="Yamaoka S."/>
            <person name="Nishihama R."/>
            <person name="Nakamura Y."/>
            <person name="Berger F."/>
            <person name="Adam C."/>
            <person name="Aki S.S."/>
            <person name="Althoff F."/>
            <person name="Araki T."/>
            <person name="Arteaga-Vazquez M.A."/>
            <person name="Balasubrmanian S."/>
            <person name="Barry K."/>
            <person name="Bauer D."/>
            <person name="Boehm C.R."/>
            <person name="Briginshaw L."/>
            <person name="Caballero-Perez J."/>
            <person name="Catarino B."/>
            <person name="Chen F."/>
            <person name="Chiyoda S."/>
            <person name="Chovatia M."/>
            <person name="Davies K.M."/>
            <person name="Delmans M."/>
            <person name="Demura T."/>
            <person name="Dierschke T."/>
            <person name="Dolan L."/>
            <person name="Dorantes-Acosta A.E."/>
            <person name="Eklund D.M."/>
            <person name="Florent S.N."/>
            <person name="Flores-Sandoval E."/>
            <person name="Fujiyama A."/>
            <person name="Fukuzawa H."/>
            <person name="Galik B."/>
            <person name="Grimanelli D."/>
            <person name="Grimwood J."/>
            <person name="Grossniklaus U."/>
            <person name="Hamada T."/>
            <person name="Haseloff J."/>
            <person name="Hetherington A.J."/>
            <person name="Higo A."/>
            <person name="Hirakawa Y."/>
            <person name="Hundley H.N."/>
            <person name="Ikeda Y."/>
            <person name="Inoue K."/>
            <person name="Inoue S.I."/>
            <person name="Ishida S."/>
            <person name="Jia Q."/>
            <person name="Kakita M."/>
            <person name="Kanazawa T."/>
            <person name="Kawai Y."/>
            <person name="Kawashima T."/>
            <person name="Kennedy M."/>
            <person name="Kinose K."/>
            <person name="Kinoshita T."/>
            <person name="Kohara Y."/>
            <person name="Koide E."/>
            <person name="Komatsu K."/>
            <person name="Kopischke S."/>
            <person name="Kubo M."/>
            <person name="Kyozuka J."/>
            <person name="Lagercrantz U."/>
            <person name="Lin S.S."/>
            <person name="Lindquist E."/>
            <person name="Lipzen A.M."/>
            <person name="Lu C.W."/>
            <person name="De Luna E."/>
            <person name="Martienssen R.A."/>
            <person name="Minamino N."/>
            <person name="Mizutani M."/>
            <person name="Mizutani M."/>
            <person name="Mochizuki N."/>
            <person name="Monte I."/>
            <person name="Mosher R."/>
            <person name="Nagasaki H."/>
            <person name="Nakagami H."/>
            <person name="Naramoto S."/>
            <person name="Nishitani K."/>
            <person name="Ohtani M."/>
            <person name="Okamoto T."/>
            <person name="Okumura M."/>
            <person name="Phillips J."/>
            <person name="Pollak B."/>
            <person name="Reinders A."/>
            <person name="Rovekamp M."/>
            <person name="Sano R."/>
            <person name="Sawa S."/>
            <person name="Schmid M.W."/>
            <person name="Shirakawa M."/>
            <person name="Solano R."/>
            <person name="Spunde A."/>
            <person name="Suetsugu N."/>
            <person name="Sugano S."/>
            <person name="Sugiyama A."/>
            <person name="Sun R."/>
            <person name="Suzuki Y."/>
            <person name="Takenaka M."/>
            <person name="Takezawa D."/>
            <person name="Tomogane H."/>
            <person name="Tsuzuki M."/>
            <person name="Ueda T."/>
            <person name="Umeda M."/>
            <person name="Ward J.M."/>
            <person name="Watanabe Y."/>
            <person name="Yazaki K."/>
            <person name="Yokoyama R."/>
            <person name="Yoshitake Y."/>
            <person name="Yotsui I."/>
            <person name="Zachgo S."/>
            <person name="Schmutz J."/>
        </authorList>
    </citation>
    <scope>NUCLEOTIDE SEQUENCE [LARGE SCALE GENOMIC DNA]</scope>
    <source>
        <strain evidence="2">Tak-1</strain>
    </source>
</reference>
<dbReference type="Gramene" id="Mp6g06280.1">
    <property type="protein sequence ID" value="Mp6g06280.1.cds"/>
    <property type="gene ID" value="Mp6g06280"/>
</dbReference>
<name>A0A2R6WF94_MARPO</name>